<protein>
    <submittedName>
        <fullName evidence="1">Uncharacterized protein</fullName>
    </submittedName>
</protein>
<gene>
    <name evidence="1" type="ORF">AC625_17035</name>
</gene>
<dbReference type="RefSeq" id="WP_049682373.1">
    <property type="nucleotide sequence ID" value="NZ_LFZW01000001.1"/>
</dbReference>
<dbReference type="EMBL" id="LFZW01000001">
    <property type="protein sequence ID" value="KMY51020.1"/>
    <property type="molecule type" value="Genomic_DNA"/>
</dbReference>
<reference evidence="2" key="1">
    <citation type="submission" date="2015-07" db="EMBL/GenBank/DDBJ databases">
        <title>Genome sequencing project for genomic taxonomy and phylogenomics of Bacillus-like bacteria.</title>
        <authorList>
            <person name="Liu B."/>
            <person name="Wang J."/>
            <person name="Zhu Y."/>
            <person name="Liu G."/>
            <person name="Chen Q."/>
            <person name="Chen Z."/>
            <person name="Lan J."/>
            <person name="Che J."/>
            <person name="Ge C."/>
            <person name="Shi H."/>
            <person name="Pan Z."/>
            <person name="Liu X."/>
        </authorList>
    </citation>
    <scope>NUCLEOTIDE SEQUENCE [LARGE SCALE GENOMIC DNA]</scope>
    <source>
        <strain evidence="2">FJAT-27997</strain>
    </source>
</reference>
<evidence type="ECO:0000313" key="1">
    <source>
        <dbReference type="EMBL" id="KMY51020.1"/>
    </source>
</evidence>
<evidence type="ECO:0000313" key="2">
    <source>
        <dbReference type="Proteomes" id="UP000037146"/>
    </source>
</evidence>
<accession>A0A0K9GWK2</accession>
<organism evidence="1 2">
    <name type="scientific">Peribacillus loiseleuriae</name>
    <dbReference type="NCBI Taxonomy" id="1679170"/>
    <lineage>
        <taxon>Bacteria</taxon>
        <taxon>Bacillati</taxon>
        <taxon>Bacillota</taxon>
        <taxon>Bacilli</taxon>
        <taxon>Bacillales</taxon>
        <taxon>Bacillaceae</taxon>
        <taxon>Peribacillus</taxon>
    </lineage>
</organism>
<sequence>MDILELATIPIKDIHLVTKNEVHLPSKNSLRELKYLVSVPPLLLTLFLWDEELYYVNNFL</sequence>
<proteinExistence type="predicted"/>
<dbReference type="AlphaFoldDB" id="A0A0K9GWK2"/>
<dbReference type="Proteomes" id="UP000037146">
    <property type="component" value="Unassembled WGS sequence"/>
</dbReference>
<name>A0A0K9GWK2_9BACI</name>
<comment type="caution">
    <text evidence="1">The sequence shown here is derived from an EMBL/GenBank/DDBJ whole genome shotgun (WGS) entry which is preliminary data.</text>
</comment>
<keyword evidence="2" id="KW-1185">Reference proteome</keyword>
<dbReference type="PATRIC" id="fig|1679170.3.peg.3872"/>